<sequence length="287" mass="30731">MENSAQPELCRVHILRVARVDQRGIWLEAGGRLAHLPRREVPEAAAGDELAAFLYQDQTGELQATCRQPLAQAGEFALLTVRSVGPHGAFLDWGLAKDLLVPASLQQERLQVGESCLVKVAVDRQGRPFGNARIDDCLDYGRPALQEGAAVTLLVWQLTELGAKVIVDDRFPGLLYRDELPAGVRPGIRLAGYVKRLRPDGKLDVTLHKVGAAGVADAREAILAALAAHGGSLPLHDQSSPEAIQQTLGMSKKTFKKAVGGLYKEGLVTLAATGVALTAKKPGPKRP</sequence>
<organism evidence="4 5">
    <name type="scientific">Geotalea uraniireducens</name>
    <dbReference type="NCBI Taxonomy" id="351604"/>
    <lineage>
        <taxon>Bacteria</taxon>
        <taxon>Pseudomonadati</taxon>
        <taxon>Thermodesulfobacteriota</taxon>
        <taxon>Desulfuromonadia</taxon>
        <taxon>Geobacterales</taxon>
        <taxon>Geobacteraceae</taxon>
        <taxon>Geotalea</taxon>
    </lineage>
</organism>
<evidence type="ECO:0000313" key="5">
    <source>
        <dbReference type="Proteomes" id="UP001317705"/>
    </source>
</evidence>
<evidence type="ECO:0000259" key="3">
    <source>
        <dbReference type="Pfam" id="PF17783"/>
    </source>
</evidence>
<comment type="similarity">
    <text evidence="1">Belongs to the CvfB family.</text>
</comment>
<dbReference type="Gene3D" id="2.40.50.140">
    <property type="entry name" value="Nucleic acid-binding proteins"/>
    <property type="match status" value="1"/>
</dbReference>
<evidence type="ECO:0000313" key="4">
    <source>
        <dbReference type="EMBL" id="BDV44652.1"/>
    </source>
</evidence>
<dbReference type="RefSeq" id="WP_282000746.1">
    <property type="nucleotide sequence ID" value="NZ_AP027151.1"/>
</dbReference>
<protein>
    <submittedName>
        <fullName evidence="4">Nucleotide-binding protein</fullName>
    </submittedName>
</protein>
<dbReference type="PANTHER" id="PTHR37296:SF1">
    <property type="entry name" value="CONSERVED VIRULENCE FACTOR B"/>
    <property type="match status" value="1"/>
</dbReference>
<evidence type="ECO:0000256" key="1">
    <source>
        <dbReference type="PIRNR" id="PIRNR012524"/>
    </source>
</evidence>
<dbReference type="Pfam" id="PF13509">
    <property type="entry name" value="S1_2"/>
    <property type="match status" value="1"/>
</dbReference>
<dbReference type="InterPro" id="IPR014464">
    <property type="entry name" value="CvfB_fam"/>
</dbReference>
<dbReference type="EMBL" id="AP027151">
    <property type="protein sequence ID" value="BDV44652.1"/>
    <property type="molecule type" value="Genomic_DNA"/>
</dbReference>
<feature type="domain" description="Conserved virulence factor B first S1" evidence="2">
    <location>
        <begin position="12"/>
        <end position="66"/>
    </location>
</feature>
<feature type="domain" description="Conserved virulence factor B-like winged helix" evidence="3">
    <location>
        <begin position="220"/>
        <end position="277"/>
    </location>
</feature>
<dbReference type="PANTHER" id="PTHR37296">
    <property type="entry name" value="CONSERVED VIRULENCE FACTOR B"/>
    <property type="match status" value="1"/>
</dbReference>
<dbReference type="Proteomes" id="UP001317705">
    <property type="component" value="Chromosome"/>
</dbReference>
<dbReference type="Pfam" id="PF17783">
    <property type="entry name" value="WHD_CvfB"/>
    <property type="match status" value="1"/>
</dbReference>
<dbReference type="InterPro" id="IPR040764">
    <property type="entry name" value="CvfB_WH"/>
</dbReference>
<evidence type="ECO:0000259" key="2">
    <source>
        <dbReference type="Pfam" id="PF13509"/>
    </source>
</evidence>
<dbReference type="InterPro" id="IPR012340">
    <property type="entry name" value="NA-bd_OB-fold"/>
</dbReference>
<accession>A0ABN6W051</accession>
<reference evidence="4 5" key="1">
    <citation type="submission" date="2022-12" db="EMBL/GenBank/DDBJ databases">
        <title>Polyphasic characterization of Geotalea uranireducens NIT-SL11 newly isolated from a complex of sewage sludge and microbially reduced graphene oxide.</title>
        <authorList>
            <person name="Xie L."/>
            <person name="Yoshida N."/>
            <person name="Meng L."/>
        </authorList>
    </citation>
    <scope>NUCLEOTIDE SEQUENCE [LARGE SCALE GENOMIC DNA]</scope>
    <source>
        <strain evidence="4 5">NIT-SL11</strain>
    </source>
</reference>
<proteinExistence type="inferred from homology"/>
<dbReference type="Gene3D" id="1.10.10.10">
    <property type="entry name" value="Winged helix-like DNA-binding domain superfamily/Winged helix DNA-binding domain"/>
    <property type="match status" value="1"/>
</dbReference>
<dbReference type="InterPro" id="IPR036388">
    <property type="entry name" value="WH-like_DNA-bd_sf"/>
</dbReference>
<gene>
    <name evidence="4" type="ORF">GURASL_35750</name>
</gene>
<dbReference type="PIRSF" id="PIRSF012524">
    <property type="entry name" value="YitL_S1"/>
    <property type="match status" value="1"/>
</dbReference>
<name>A0ABN6W051_9BACT</name>
<keyword evidence="5" id="KW-1185">Reference proteome</keyword>
<dbReference type="InterPro" id="IPR039566">
    <property type="entry name" value="CvfB_S1_st"/>
</dbReference>